<proteinExistence type="predicted"/>
<dbReference type="HOGENOM" id="CLU_563504_0_0_6"/>
<name>G8LL13_9ENTR</name>
<dbReference type="Proteomes" id="UP000007838">
    <property type="component" value="Chromosome"/>
</dbReference>
<sequence>MAGFLFAELLTHHHQLLVHKLFDPQVRQFASVTGSLHAAKRQLWRGIGEPVDIHHAGLNTRRHFLRPLDILAEHRAAQTIVGIVRQCDRFVIIFHHIDLRHRAEELLKVGRVVARDMRQDRRLKEAPVTLHRFATVMQRRAVFHRLVDLCGQRFQRILRGQRPQGGALVQRIANLHLLKRLGEFREEGIRNLLMQDETLRRRTDLAGVIESGIHARLHGLLQIGIIQHHKDVITAQLQGRFFDVLRRLRRDHATRFFGTGQRGTLYTIVGDDVRHLIRRNKQVGPRPFRCTGLAHQMCKRLCTVRHDAGVFGDHRVTGRQVRGEDTHQLVIREVPRLNGHQHANRVVLDPRFPEFGVVLHRGEEPLGIIRVVAGDLRAQFHFTAALLNELTHLLAGNSGQILRTFVDEVRKFTQYRQALVNVAFCPLRMVKRIGRLQRRFNIRVGMGGIFFDELVCGRIYCLVSHVESPCFTA</sequence>
<dbReference type="KEGG" id="eec:EcWSU1_00538"/>
<dbReference type="EMBL" id="CP002886">
    <property type="protein sequence ID" value="AEW71978.1"/>
    <property type="molecule type" value="Genomic_DNA"/>
</dbReference>
<protein>
    <submittedName>
        <fullName evidence="1">Uncharacterized protein</fullName>
    </submittedName>
</protein>
<evidence type="ECO:0000313" key="2">
    <source>
        <dbReference type="Proteomes" id="UP000007838"/>
    </source>
</evidence>
<gene>
    <name evidence="1" type="ORF">EcWSU1_00538</name>
</gene>
<evidence type="ECO:0000313" key="1">
    <source>
        <dbReference type="EMBL" id="AEW71978.1"/>
    </source>
</evidence>
<accession>G8LL13</accession>
<reference evidence="1 2" key="1">
    <citation type="journal article" date="2011" name="Stand. Genomic Sci.">
        <title>Complete genome of the onion pathogen Enterobacter cloacae EcWSU1.</title>
        <authorList>
            <person name="Humann J.L."/>
            <person name="Wildung M."/>
            <person name="Cheng C.H."/>
            <person name="Lee T."/>
            <person name="Stewart J.E."/>
            <person name="Drew J.C."/>
            <person name="Triplett E.W."/>
            <person name="Main D."/>
            <person name="Schroeder B.K."/>
        </authorList>
    </citation>
    <scope>NUCLEOTIDE SEQUENCE [LARGE SCALE GENOMIC DNA]</scope>
    <source>
        <strain evidence="1 2">EcWSU1</strain>
    </source>
</reference>
<dbReference type="AlphaFoldDB" id="G8LL13"/>
<organism evidence="1 2">
    <name type="scientific">Enterobacter ludwigii</name>
    <dbReference type="NCBI Taxonomy" id="299767"/>
    <lineage>
        <taxon>Bacteria</taxon>
        <taxon>Pseudomonadati</taxon>
        <taxon>Pseudomonadota</taxon>
        <taxon>Gammaproteobacteria</taxon>
        <taxon>Enterobacterales</taxon>
        <taxon>Enterobacteriaceae</taxon>
        <taxon>Enterobacter</taxon>
        <taxon>Enterobacter cloacae complex</taxon>
    </lineage>
</organism>